<dbReference type="InterPro" id="IPR050991">
    <property type="entry name" value="ECM_Regulatory_Proteins"/>
</dbReference>
<dbReference type="EMBL" id="AORV01000031">
    <property type="protein sequence ID" value="EMS72070.1"/>
    <property type="molecule type" value="Genomic_DNA"/>
</dbReference>
<comment type="caution">
    <text evidence="4">The sequence shown here is derived from an EMBL/GenBank/DDBJ whole genome shotgun (WGS) entry which is preliminary data.</text>
</comment>
<dbReference type="eggNOG" id="COG4733">
    <property type="taxonomic scope" value="Bacteria"/>
</dbReference>
<organism evidence="4 5">
    <name type="scientific">Ruminiclostridium cellobioparum subsp. termitidis CT1112</name>
    <dbReference type="NCBI Taxonomy" id="1195236"/>
    <lineage>
        <taxon>Bacteria</taxon>
        <taxon>Bacillati</taxon>
        <taxon>Bacillota</taxon>
        <taxon>Clostridia</taxon>
        <taxon>Eubacteriales</taxon>
        <taxon>Oscillospiraceae</taxon>
        <taxon>Ruminiclostridium</taxon>
    </lineage>
</organism>
<keyword evidence="5" id="KW-1185">Reference proteome</keyword>
<dbReference type="STRING" id="1195236.CTER_2005"/>
<evidence type="ECO:0000259" key="3">
    <source>
        <dbReference type="PROSITE" id="PS51272"/>
    </source>
</evidence>
<dbReference type="PANTHER" id="PTHR46708">
    <property type="entry name" value="TENASCIN"/>
    <property type="match status" value="1"/>
</dbReference>
<dbReference type="Gene3D" id="2.60.40.10">
    <property type="entry name" value="Immunoglobulins"/>
    <property type="match status" value="6"/>
</dbReference>
<feature type="domain" description="Fibronectin type-III" evidence="2">
    <location>
        <begin position="329"/>
        <end position="421"/>
    </location>
</feature>
<dbReference type="InterPro" id="IPR013783">
    <property type="entry name" value="Ig-like_fold"/>
</dbReference>
<feature type="domain" description="SLH" evidence="3">
    <location>
        <begin position="661"/>
        <end position="724"/>
    </location>
</feature>
<feature type="domain" description="Fibronectin type-III" evidence="2">
    <location>
        <begin position="423"/>
        <end position="513"/>
    </location>
</feature>
<evidence type="ECO:0000259" key="2">
    <source>
        <dbReference type="PROSITE" id="PS50853"/>
    </source>
</evidence>
<evidence type="ECO:0000313" key="5">
    <source>
        <dbReference type="Proteomes" id="UP000014155"/>
    </source>
</evidence>
<dbReference type="PATRIC" id="fig|1195236.3.peg.2306"/>
<name>S0FJ21_RUMCE</name>
<dbReference type="RefSeq" id="WP_004625584.1">
    <property type="nucleotide sequence ID" value="NZ_AORV01000031.1"/>
</dbReference>
<dbReference type="SMART" id="SM00060">
    <property type="entry name" value="FN3"/>
    <property type="match status" value="6"/>
</dbReference>
<dbReference type="PROSITE" id="PS51272">
    <property type="entry name" value="SLH"/>
    <property type="match status" value="3"/>
</dbReference>
<feature type="domain" description="Fibronectin type-III" evidence="2">
    <location>
        <begin position="46"/>
        <end position="135"/>
    </location>
</feature>
<dbReference type="PROSITE" id="PS50853">
    <property type="entry name" value="FN3"/>
    <property type="match status" value="6"/>
</dbReference>
<dbReference type="eggNOG" id="COG3693">
    <property type="taxonomic scope" value="Bacteria"/>
</dbReference>
<feature type="domain" description="Fibronectin type-III" evidence="2">
    <location>
        <begin position="515"/>
        <end position="604"/>
    </location>
</feature>
<evidence type="ECO:0000313" key="4">
    <source>
        <dbReference type="EMBL" id="EMS72070.1"/>
    </source>
</evidence>
<keyword evidence="1" id="KW-0677">Repeat</keyword>
<dbReference type="PANTHER" id="PTHR46708:SF2">
    <property type="entry name" value="FIBRONECTIN TYPE-III DOMAIN-CONTAINING PROTEIN"/>
    <property type="match status" value="1"/>
</dbReference>
<dbReference type="InterPro" id="IPR036116">
    <property type="entry name" value="FN3_sf"/>
</dbReference>
<feature type="domain" description="SLH" evidence="3">
    <location>
        <begin position="602"/>
        <end position="660"/>
    </location>
</feature>
<sequence>MILHMNDKQNKERNRYAKLLRRFAFLLVFSILLQSLVLINVARCEAMSELTVTVINNNQVKLQWTDNYSDELRYIVEKKVDNGSFTQISRYRDSEDYTDYSVNSGHTYTYRIKVVDSSNITSIYTDEVTFSTIDVQKPNSLKVSAVSSDQIDLKWSYADDKSFTTLIERREAGDTEWYKVATVPSGQFTYSDKNVVSGVTYYYKVRSIFSERVKSTSFPDEDKGYSSSPLLYKPTDLYGFAKSPYSIQIEWTDSYNAATYVIQRKSPDESTFKTIAVVPNSVNVYVDINDSASPIKPNTVYTYRIQAISGSSSSEYSDLLNVTSTFLNSPSTLTASCVDGTRVNLSWKDYSDGETGFEIWRRAASDADWTLYDSVGRNATSYTDIGVSPQVSYTYRIRAKINDYSVFSDFSNQVNIWVSSISSPLNLDYTILQQNEIELSWQDSSGSETGFKVERKEGELGKWQQIAQLNPNTVKYTDKRLNNTKVYYYRIQVYDAANSTSYSNEVEVSFQIPGKPTELEARNISANEIQLTWKDNSYQEKEFVIEVKQFTSFREIGRVGANTTTFIHKGTLSEGTFTYRVKAVNGIVQSAYSNEAMASGGKKASYTDLGGVKWAVEAIEGLTGKKVFDAKPGTKFYPEQSITRGEYCAIIVRSLELGDVAAGRYADVTSKHKYYKEIMIAAKLGIVSNDKNNKIYPDQLITREQAGVMLALALKISGRPLPEQDSSILKQFADYQQISEGSAERISAVCGAGIITGRQEKDKVYLRITSNVTRAEAAVMMYKALSL</sequence>
<gene>
    <name evidence="4" type="ORF">CTER_2005</name>
</gene>
<proteinExistence type="predicted"/>
<dbReference type="Proteomes" id="UP000014155">
    <property type="component" value="Unassembled WGS sequence"/>
</dbReference>
<protein>
    <submittedName>
        <fullName evidence="4">S-layer protein</fullName>
    </submittedName>
</protein>
<dbReference type="InterPro" id="IPR003961">
    <property type="entry name" value="FN3_dom"/>
</dbReference>
<dbReference type="AlphaFoldDB" id="S0FJ21"/>
<feature type="domain" description="Fibronectin type-III" evidence="2">
    <location>
        <begin position="233"/>
        <end position="328"/>
    </location>
</feature>
<dbReference type="Pfam" id="PF00395">
    <property type="entry name" value="SLH"/>
    <property type="match status" value="2"/>
</dbReference>
<dbReference type="SUPFAM" id="SSF49265">
    <property type="entry name" value="Fibronectin type III"/>
    <property type="match status" value="4"/>
</dbReference>
<feature type="domain" description="Fibronectin type-III" evidence="2">
    <location>
        <begin position="137"/>
        <end position="230"/>
    </location>
</feature>
<evidence type="ECO:0000256" key="1">
    <source>
        <dbReference type="ARBA" id="ARBA00022737"/>
    </source>
</evidence>
<dbReference type="InterPro" id="IPR001119">
    <property type="entry name" value="SLH_dom"/>
</dbReference>
<reference evidence="4 5" key="1">
    <citation type="journal article" date="2013" name="Genome Announc.">
        <title>Draft Genome Sequence of the Cellulolytic, Mesophilic, Anaerobic Bacterium Clostridium termitidis Strain CT1112 (DSM 5398).</title>
        <authorList>
            <person name="Lal S."/>
            <person name="Ramachandran U."/>
            <person name="Zhang X."/>
            <person name="Munir R."/>
            <person name="Sparling R."/>
            <person name="Levin D.B."/>
        </authorList>
    </citation>
    <scope>NUCLEOTIDE SEQUENCE [LARGE SCALE GENOMIC DNA]</scope>
    <source>
        <strain evidence="4 5">CT1112</strain>
    </source>
</reference>
<dbReference type="CDD" id="cd00063">
    <property type="entry name" value="FN3"/>
    <property type="match status" value="6"/>
</dbReference>
<accession>S0FJ21</accession>
<feature type="domain" description="SLH" evidence="3">
    <location>
        <begin position="729"/>
        <end position="787"/>
    </location>
</feature>